<accession>A0A4Q7J9M0</accession>
<dbReference type="Gene3D" id="2.60.120.260">
    <property type="entry name" value="Galactose-binding domain-like"/>
    <property type="match status" value="1"/>
</dbReference>
<feature type="domain" description="Glycoside hydrolase family 2 immunoglobulin-like beta-sandwich" evidence="5">
    <location>
        <begin position="240"/>
        <end position="337"/>
    </location>
</feature>
<dbReference type="InterPro" id="IPR041351">
    <property type="entry name" value="Ig_GlcNase"/>
</dbReference>
<dbReference type="InterPro" id="IPR017853">
    <property type="entry name" value="GH"/>
</dbReference>
<proteinExistence type="inferred from homology"/>
<dbReference type="InterPro" id="IPR036156">
    <property type="entry name" value="Beta-gal/glucu_dom_sf"/>
</dbReference>
<evidence type="ECO:0000259" key="6">
    <source>
        <dbReference type="Pfam" id="PF02836"/>
    </source>
</evidence>
<comment type="caution">
    <text evidence="10">The sequence shown here is derived from an EMBL/GenBank/DDBJ whole genome shotgun (WGS) entry which is preliminary data.</text>
</comment>
<dbReference type="InterPro" id="IPR013783">
    <property type="entry name" value="Ig-like_fold"/>
</dbReference>
<dbReference type="AlphaFoldDB" id="A0A4Q7J9M0"/>
<evidence type="ECO:0000256" key="4">
    <source>
        <dbReference type="SAM" id="SignalP"/>
    </source>
</evidence>
<dbReference type="InterPro" id="IPR006103">
    <property type="entry name" value="Glyco_hydro_2_cat"/>
</dbReference>
<keyword evidence="4" id="KW-0732">Signal</keyword>
<evidence type="ECO:0000259" key="8">
    <source>
        <dbReference type="Pfam" id="PF18368"/>
    </source>
</evidence>
<dbReference type="SUPFAM" id="SSF49303">
    <property type="entry name" value="beta-Galactosidase/glucuronidase domain"/>
    <property type="match status" value="3"/>
</dbReference>
<dbReference type="Pfam" id="PF18368">
    <property type="entry name" value="Ig_GlcNase"/>
    <property type="match status" value="1"/>
</dbReference>
<comment type="similarity">
    <text evidence="1">Belongs to the glycosyl hydrolase 2 family.</text>
</comment>
<dbReference type="OrthoDB" id="9758603at2"/>
<reference evidence="10 11" key="1">
    <citation type="submission" date="2019-02" db="EMBL/GenBank/DDBJ databases">
        <title>Draft genome sequence of Amycolatopsis sp. 8-3EHSu isolated from roots of Suaeda maritima.</title>
        <authorList>
            <person name="Duangmal K."/>
            <person name="Chantavorakit T."/>
        </authorList>
    </citation>
    <scope>NUCLEOTIDE SEQUENCE [LARGE SCALE GENOMIC DNA]</scope>
    <source>
        <strain evidence="10 11">8-3EHSu</strain>
    </source>
</reference>
<feature type="domain" description="Exo-beta-D-glucosaminidase Ig-fold" evidence="8">
    <location>
        <begin position="769"/>
        <end position="879"/>
    </location>
</feature>
<dbReference type="Proteomes" id="UP000292003">
    <property type="component" value="Unassembled WGS sequence"/>
</dbReference>
<evidence type="ECO:0000313" key="10">
    <source>
        <dbReference type="EMBL" id="RZQ63929.1"/>
    </source>
</evidence>
<evidence type="ECO:0000256" key="3">
    <source>
        <dbReference type="ARBA" id="ARBA00023295"/>
    </source>
</evidence>
<dbReference type="Pfam" id="PF22666">
    <property type="entry name" value="Glyco_hydro_2_N2"/>
    <property type="match status" value="1"/>
</dbReference>
<dbReference type="Gene3D" id="3.20.20.80">
    <property type="entry name" value="Glycosidases"/>
    <property type="match status" value="1"/>
</dbReference>
<name>A0A4Q7J9M0_9PSEU</name>
<dbReference type="Gene3D" id="2.60.40.10">
    <property type="entry name" value="Immunoglobulins"/>
    <property type="match status" value="3"/>
</dbReference>
<dbReference type="InterPro" id="IPR054593">
    <property type="entry name" value="Beta-mannosidase-like_N2"/>
</dbReference>
<dbReference type="Pfam" id="PF02836">
    <property type="entry name" value="Glyco_hydro_2_C"/>
    <property type="match status" value="1"/>
</dbReference>
<dbReference type="Pfam" id="PF00703">
    <property type="entry name" value="Glyco_hydro_2"/>
    <property type="match status" value="1"/>
</dbReference>
<feature type="domain" description="Glycoside hydrolase family 2 catalytic" evidence="6">
    <location>
        <begin position="348"/>
        <end position="461"/>
    </location>
</feature>
<dbReference type="Pfam" id="PF17786">
    <property type="entry name" value="Mannosidase_ig"/>
    <property type="match status" value="1"/>
</dbReference>
<dbReference type="InterPro" id="IPR041447">
    <property type="entry name" value="Mannosidase_ig"/>
</dbReference>
<dbReference type="PANTHER" id="PTHR43536:SF1">
    <property type="entry name" value="MANNOSYLGLYCOPROTEIN ENDO-BETA-MANNOSIDASE"/>
    <property type="match status" value="1"/>
</dbReference>
<dbReference type="SUPFAM" id="SSF49785">
    <property type="entry name" value="Galactose-binding domain-like"/>
    <property type="match status" value="1"/>
</dbReference>
<dbReference type="SUPFAM" id="SSF51445">
    <property type="entry name" value="(Trans)glycosidases"/>
    <property type="match status" value="1"/>
</dbReference>
<evidence type="ECO:0000259" key="5">
    <source>
        <dbReference type="Pfam" id="PF00703"/>
    </source>
</evidence>
<keyword evidence="3" id="KW-0326">Glycosidase</keyword>
<evidence type="ECO:0000259" key="7">
    <source>
        <dbReference type="Pfam" id="PF17786"/>
    </source>
</evidence>
<dbReference type="GO" id="GO:0004553">
    <property type="term" value="F:hydrolase activity, hydrolyzing O-glycosyl compounds"/>
    <property type="evidence" value="ECO:0007669"/>
    <property type="project" value="InterPro"/>
</dbReference>
<dbReference type="InterPro" id="IPR008979">
    <property type="entry name" value="Galactose-bd-like_sf"/>
</dbReference>
<evidence type="ECO:0000256" key="2">
    <source>
        <dbReference type="ARBA" id="ARBA00022801"/>
    </source>
</evidence>
<sequence length="887" mass="96313">MCRRRSTRVLAVVAAVLGSALVTVPTAAAPPSGAPAAAPAPGQVSTIPDWRMQSSRQVPAGGDTVSVPGFGDGGWYQVAARSTVMAGLVANGRYGDVNHGENLKRATRDEFTVPWWYRKEFTADPAAGTHTFLKLNGGVISRGEVWLNGTRVAGTDDVVGAYPTHEFDVTALLRKGNNAIAIKAMPADPQNDLAIHFIDWSQLPPDRNQGLFRDVQLAGSGAVSLRRLRADGDLPLPSLDRADVTVKVDARNNTAQPVTAEVTGTVDGIALTRTVSLAARETRTVTFSPANTPALRIDRPRVWWPFSMGAQPMYEARLRATVGAAVSDTAHTSFGIREVTSRLNKGGREFSVNGKPFLVRGGGWASDLFLRTDLRRIEDQLKLVRGMGMNTIRLEGKPENDEFYDLADRMGIMLLTGWECCSKWEKYSSFDAEDNRVAGQSAESEARRVRNHPSMLGFLIGSDAAPPGGLEKIYLDALRRAEWNLPVVSSAKALSSPQLGSPGMKMEGPYWWEPPVYWYNERLGGAFGFASEIGPGPTIPEMEELRKFLTPGDIAKLTDYNATQYHLAPTGTFNKLSFWGTALDDRYGRPAGPEDLVRKAQLANYETNRAQFEAFGRDWSDANKPATGVIYWMLNNAWPTMYWHLYDYYLATAGSYFGAKTALRPLHVQYSYDDRSLAVVNTGLEQVGGLNVVVTLFNADGTEKARETRPVTARANGSVRVGTLPQPPGLSSTYFARLQLTDAAGKVLDRNVYWLSTKADTLDYGKSTWYHTPQSGYADLKGLGSLPKGSVTGTAKSTVEGENTRTTVTLTNDAGGGQVAFFVRATVRKGQGGAEVLPTDWSDNYVTLWPGETLTLTATYRTADLGGAAPVVEAGGYNVDKRVLPAG</sequence>
<dbReference type="GO" id="GO:0005975">
    <property type="term" value="P:carbohydrate metabolic process"/>
    <property type="evidence" value="ECO:0007669"/>
    <property type="project" value="InterPro"/>
</dbReference>
<dbReference type="InterPro" id="IPR006102">
    <property type="entry name" value="Ig-like_GH2"/>
</dbReference>
<protein>
    <submittedName>
        <fullName evidence="10">Exo-beta-D-glucosaminidase</fullName>
    </submittedName>
</protein>
<feature type="signal peptide" evidence="4">
    <location>
        <begin position="1"/>
        <end position="28"/>
    </location>
</feature>
<keyword evidence="2" id="KW-0378">Hydrolase</keyword>
<dbReference type="EMBL" id="SFCC01000005">
    <property type="protein sequence ID" value="RZQ63929.1"/>
    <property type="molecule type" value="Genomic_DNA"/>
</dbReference>
<organism evidence="10 11">
    <name type="scientific">Amycolatopsis suaedae</name>
    <dbReference type="NCBI Taxonomy" id="2510978"/>
    <lineage>
        <taxon>Bacteria</taxon>
        <taxon>Bacillati</taxon>
        <taxon>Actinomycetota</taxon>
        <taxon>Actinomycetes</taxon>
        <taxon>Pseudonocardiales</taxon>
        <taxon>Pseudonocardiaceae</taxon>
        <taxon>Amycolatopsis</taxon>
    </lineage>
</organism>
<evidence type="ECO:0000256" key="1">
    <source>
        <dbReference type="ARBA" id="ARBA00007401"/>
    </source>
</evidence>
<feature type="chain" id="PRO_5020888890" evidence="4">
    <location>
        <begin position="29"/>
        <end position="887"/>
    </location>
</feature>
<dbReference type="InterPro" id="IPR043534">
    <property type="entry name" value="EBDG/EBM"/>
</dbReference>
<evidence type="ECO:0000259" key="9">
    <source>
        <dbReference type="Pfam" id="PF22666"/>
    </source>
</evidence>
<keyword evidence="11" id="KW-1185">Reference proteome</keyword>
<evidence type="ECO:0000313" key="11">
    <source>
        <dbReference type="Proteomes" id="UP000292003"/>
    </source>
</evidence>
<dbReference type="PANTHER" id="PTHR43536">
    <property type="entry name" value="MANNOSYLGLYCOPROTEIN ENDO-BETA-MANNOSIDASE"/>
    <property type="match status" value="1"/>
</dbReference>
<gene>
    <name evidence="10" type="ORF">EWH70_12350</name>
</gene>
<feature type="domain" description="Mannosidase Ig/CBM-like" evidence="7">
    <location>
        <begin position="676"/>
        <end position="756"/>
    </location>
</feature>
<feature type="domain" description="Beta-mannosidase-like galactose-binding" evidence="9">
    <location>
        <begin position="64"/>
        <end position="186"/>
    </location>
</feature>